<evidence type="ECO:0000256" key="1">
    <source>
        <dbReference type="SAM" id="SignalP"/>
    </source>
</evidence>
<gene>
    <name evidence="2" type="ORF">QEZ40_006325</name>
</gene>
<name>A0ABT7H3M0_9ACTN</name>
<sequence>MVSPSRPGRTRRIVLVAAGAAAAAAVGAALYQDLARQGGFAADTRPCALVSAQTARLVAGPVERVEDGSTCTWPGPGPQPVLQVRVTRLGTPQAREGFRLVKEEVPPGKTGPMTAELTDFGDEAFSRIRYPGAGRRVTSEIWFRRGDVVVAVRYAPVDGDIDPAHAGAYEVAAEAAARLRQGVSAK</sequence>
<protein>
    <recommendedName>
        <fullName evidence="4">DUF3558 domain-containing protein</fullName>
    </recommendedName>
</protein>
<evidence type="ECO:0008006" key="4">
    <source>
        <dbReference type="Google" id="ProtNLM"/>
    </source>
</evidence>
<accession>A0ABT7H3M0</accession>
<organism evidence="2 3">
    <name type="scientific">Streptomyces katrae</name>
    <dbReference type="NCBI Taxonomy" id="68223"/>
    <lineage>
        <taxon>Bacteria</taxon>
        <taxon>Bacillati</taxon>
        <taxon>Actinomycetota</taxon>
        <taxon>Actinomycetes</taxon>
        <taxon>Kitasatosporales</taxon>
        <taxon>Streptomycetaceae</taxon>
        <taxon>Streptomyces</taxon>
    </lineage>
</organism>
<evidence type="ECO:0000313" key="2">
    <source>
        <dbReference type="EMBL" id="MDK9500502.1"/>
    </source>
</evidence>
<dbReference type="PROSITE" id="PS51318">
    <property type="entry name" value="TAT"/>
    <property type="match status" value="1"/>
</dbReference>
<proteinExistence type="predicted"/>
<comment type="caution">
    <text evidence="2">The sequence shown here is derived from an EMBL/GenBank/DDBJ whole genome shotgun (WGS) entry which is preliminary data.</text>
</comment>
<dbReference type="InterPro" id="IPR006311">
    <property type="entry name" value="TAT_signal"/>
</dbReference>
<evidence type="ECO:0000313" key="3">
    <source>
        <dbReference type="Proteomes" id="UP001223390"/>
    </source>
</evidence>
<dbReference type="EMBL" id="JASITI010000064">
    <property type="protein sequence ID" value="MDK9500502.1"/>
    <property type="molecule type" value="Genomic_DNA"/>
</dbReference>
<keyword evidence="3" id="KW-1185">Reference proteome</keyword>
<keyword evidence="1" id="KW-0732">Signal</keyword>
<reference evidence="2 3" key="1">
    <citation type="submission" date="2023-05" db="EMBL/GenBank/DDBJ databases">
        <title>Sequencing and Assembly of Streptomyces sp. NP73.</title>
        <authorList>
            <person name="Konwar A.N."/>
            <person name="Saikia K."/>
            <person name="Thakur D."/>
        </authorList>
    </citation>
    <scope>NUCLEOTIDE SEQUENCE [LARGE SCALE GENOMIC DNA]</scope>
    <source>
        <strain evidence="2 3">NP73</strain>
    </source>
</reference>
<feature type="chain" id="PRO_5045683962" description="DUF3558 domain-containing protein" evidence="1">
    <location>
        <begin position="29"/>
        <end position="186"/>
    </location>
</feature>
<dbReference type="RefSeq" id="WP_285346118.1">
    <property type="nucleotide sequence ID" value="NZ_JASITI010000064.1"/>
</dbReference>
<feature type="signal peptide" evidence="1">
    <location>
        <begin position="1"/>
        <end position="28"/>
    </location>
</feature>
<dbReference type="Proteomes" id="UP001223390">
    <property type="component" value="Unassembled WGS sequence"/>
</dbReference>